<sequence length="447" mass="47875">MKRLGTGIGWRPEIADAVERMPGIDWVEVVAENICPGHLPDSLLRLRERGVTMVPHGVALGLGGADRPDEGRLTALAERAQALGSPLVTEHIAFVRAGGPLTVSPRLEAGHLLPVPRTRDALDVLCENIRIAQDALPVPLAVENIAALLAWPGEEMSEGQFLYDLADRTGVRLLIDVANLHTNHVNRGEDPAEALAELPLEAIAYVHVAGGFERDGVWHDSHAHPVPRPVLDILTDLASRVAPPGVLLERDENFPEAAELEGELGAIREALEKGGARPAQVPKAESADVDAESAEVGVAADTAGTPASDAPARQRLALAQTALLSALVAGTPVPEGFDRVRLGVQARALAGKRADVVAKIAPELPEILGAAYRPAFLAYAPGHPMTAGYRKDALDFAEHLLLAGRTEDAATRRALREWWLDRSGPAPRSRRPTVRLARATRRVLLRR</sequence>
<accession>A0A0L8KXK3</accession>
<proteinExistence type="predicted"/>
<gene>
    <name evidence="2" type="ORF">ADK37_34175</name>
</gene>
<dbReference type="InterPro" id="IPR007801">
    <property type="entry name" value="MbnB/TglH/ChrH"/>
</dbReference>
<keyword evidence="2" id="KW-0540">Nuclease</keyword>
<dbReference type="SUPFAM" id="SSF51658">
    <property type="entry name" value="Xylose isomerase-like"/>
    <property type="match status" value="1"/>
</dbReference>
<dbReference type="OrthoDB" id="9763101at2"/>
<keyword evidence="3" id="KW-1185">Reference proteome</keyword>
<reference evidence="3" key="1">
    <citation type="submission" date="2015-07" db="EMBL/GenBank/DDBJ databases">
        <authorList>
            <person name="Ju K.-S."/>
            <person name="Doroghazi J.R."/>
            <person name="Metcalf W.W."/>
        </authorList>
    </citation>
    <scope>NUCLEOTIDE SEQUENCE [LARGE SCALE GENOMIC DNA]</scope>
    <source>
        <strain evidence="3">NRRL 2290</strain>
    </source>
</reference>
<evidence type="ECO:0000259" key="1">
    <source>
        <dbReference type="Pfam" id="PF26136"/>
    </source>
</evidence>
<keyword evidence="2" id="KW-0255">Endonuclease</keyword>
<dbReference type="Gene3D" id="3.20.20.150">
    <property type="entry name" value="Divalent-metal-dependent TIM barrel enzymes"/>
    <property type="match status" value="1"/>
</dbReference>
<organism evidence="2 3">
    <name type="scientific">Streptomyces resistomycificus</name>
    <dbReference type="NCBI Taxonomy" id="67356"/>
    <lineage>
        <taxon>Bacteria</taxon>
        <taxon>Bacillati</taxon>
        <taxon>Actinomycetota</taxon>
        <taxon>Actinomycetes</taxon>
        <taxon>Kitasatosporales</taxon>
        <taxon>Streptomycetaceae</taxon>
        <taxon>Streptomyces</taxon>
        <taxon>Streptomyces aurantiacus group</taxon>
    </lineage>
</organism>
<evidence type="ECO:0000313" key="3">
    <source>
        <dbReference type="Proteomes" id="UP000037251"/>
    </source>
</evidence>
<dbReference type="EMBL" id="LGUS01000210">
    <property type="protein sequence ID" value="KOG30590.1"/>
    <property type="molecule type" value="Genomic_DNA"/>
</dbReference>
<keyword evidence="2" id="KW-0378">Hydrolase</keyword>
<dbReference type="PANTHER" id="PTHR42194">
    <property type="entry name" value="UPF0276 PROTEIN HI_1600"/>
    <property type="match status" value="1"/>
</dbReference>
<name>A0A0L8KXK3_9ACTN</name>
<dbReference type="Pfam" id="PF05114">
    <property type="entry name" value="MbnB_TglH_ChrH"/>
    <property type="match status" value="1"/>
</dbReference>
<dbReference type="InterPro" id="IPR058711">
    <property type="entry name" value="SCO6045-like_C"/>
</dbReference>
<feature type="domain" description="SCO6045-like C-terminal" evidence="1">
    <location>
        <begin position="317"/>
        <end position="400"/>
    </location>
</feature>
<dbReference type="eggNOG" id="COG3220">
    <property type="taxonomic scope" value="Bacteria"/>
</dbReference>
<evidence type="ECO:0000313" key="2">
    <source>
        <dbReference type="EMBL" id="KOG30590.1"/>
    </source>
</evidence>
<dbReference type="PANTHER" id="PTHR42194:SF1">
    <property type="entry name" value="UPF0276 PROTEIN HI_1600"/>
    <property type="match status" value="1"/>
</dbReference>
<comment type="caution">
    <text evidence="2">The sequence shown here is derived from an EMBL/GenBank/DDBJ whole genome shotgun (WGS) entry which is preliminary data.</text>
</comment>
<dbReference type="PATRIC" id="fig|67356.5.peg.7310"/>
<dbReference type="AlphaFoldDB" id="A0A0L8KXK3"/>
<dbReference type="STRING" id="67356.AQJ84_00615"/>
<dbReference type="RefSeq" id="WP_030041224.1">
    <property type="nucleotide sequence ID" value="NZ_KL575606.1"/>
</dbReference>
<dbReference type="InterPro" id="IPR036237">
    <property type="entry name" value="Xyl_isomerase-like_sf"/>
</dbReference>
<dbReference type="NCBIfam" id="NF003818">
    <property type="entry name" value="PRK05409.1"/>
    <property type="match status" value="1"/>
</dbReference>
<dbReference type="Proteomes" id="UP000037251">
    <property type="component" value="Unassembled WGS sequence"/>
</dbReference>
<dbReference type="Pfam" id="PF26136">
    <property type="entry name" value="SCO6045_C"/>
    <property type="match status" value="1"/>
</dbReference>
<dbReference type="GO" id="GO:0004519">
    <property type="term" value="F:endonuclease activity"/>
    <property type="evidence" value="ECO:0007669"/>
    <property type="project" value="UniProtKB-KW"/>
</dbReference>
<protein>
    <submittedName>
        <fullName evidence="2">Endonuclease</fullName>
    </submittedName>
</protein>